<dbReference type="InterPro" id="IPR017853">
    <property type="entry name" value="GH"/>
</dbReference>
<dbReference type="SUPFAM" id="SSF51445">
    <property type="entry name" value="(Trans)glycosidases"/>
    <property type="match status" value="1"/>
</dbReference>
<reference evidence="4 5" key="1">
    <citation type="submission" date="2017-08" db="EMBL/GenBank/DDBJ databases">
        <authorList>
            <person name="de Groot N.N."/>
        </authorList>
    </citation>
    <scope>NUCLEOTIDE SEQUENCE [LARGE SCALE GENOMIC DNA]</scope>
    <source>
        <strain evidence="4 5">HM2</strain>
    </source>
</reference>
<dbReference type="InterPro" id="IPR006047">
    <property type="entry name" value="GH13_cat_dom"/>
</dbReference>
<accession>A0A380S4S8</accession>
<dbReference type="GO" id="GO:0005975">
    <property type="term" value="P:carbohydrate metabolic process"/>
    <property type="evidence" value="ECO:0007669"/>
    <property type="project" value="InterPro"/>
</dbReference>
<protein>
    <submittedName>
        <fullName evidence="4">Pullulanase /isoamylase</fullName>
    </submittedName>
</protein>
<dbReference type="SMART" id="SM00642">
    <property type="entry name" value="Aamy"/>
    <property type="match status" value="1"/>
</dbReference>
<dbReference type="AlphaFoldDB" id="A0A380S4S8"/>
<proteinExistence type="predicted"/>
<dbReference type="EMBL" id="UHJL01000002">
    <property type="protein sequence ID" value="SUQ24125.1"/>
    <property type="molecule type" value="Genomic_DNA"/>
</dbReference>
<evidence type="ECO:0000256" key="1">
    <source>
        <dbReference type="ARBA" id="ARBA00022801"/>
    </source>
</evidence>
<dbReference type="Proteomes" id="UP000255423">
    <property type="component" value="Unassembled WGS sequence"/>
</dbReference>
<keyword evidence="2" id="KW-0326">Glycosidase</keyword>
<evidence type="ECO:0000256" key="2">
    <source>
        <dbReference type="ARBA" id="ARBA00023295"/>
    </source>
</evidence>
<gene>
    <name evidence="4" type="ORF">SAMN05661053_1518</name>
</gene>
<dbReference type="RefSeq" id="WP_258285822.1">
    <property type="nucleotide sequence ID" value="NZ_UHJL01000002.1"/>
</dbReference>
<feature type="domain" description="Glycosyl hydrolase family 13 catalytic" evidence="3">
    <location>
        <begin position="26"/>
        <end position="384"/>
    </location>
</feature>
<sequence length="432" mass="49669">MSKNVSPVPSGRFSAPAWVKDAVFYQIFPDRFCRSAKYKAVGKFVDWDTLPTRENMFGGNLVGICEKLEYIASLGVNAIYLCPIFKSNSNHRYHTVDYFEIDPVLGTLKDFDKLVKNAHKLGLRVILDGVFNHCSRGFFQFNSLMELGKNSPYVDWFHVHGWPLHAYSGKPNYDCWWGYPALPKFNTDNPDVRDYLFSVGEYWMKRGIDGWRLDVPNEIDDDSFWQEFRRRIKAINPDAYIVGEIWDEPSRWLQGDQFDGVMNYQFRKAVLAYLFDEKPIDVAEFAKRLQDAFPEGRFGVPMNLLGSHDTIRLASLPCSNLQRVKLALALLFFLPGAPCIYYGEEIGMLGGKDPDNRRSFPWDKFPEMHKAPVYDYLKSLIALRNKERVLRDGSLEIAYSAGRLEIVRTLGKKKMTLAISAAKPDPAFEIND</sequence>
<name>A0A380S4S8_FIBSU</name>
<dbReference type="PANTHER" id="PTHR10357">
    <property type="entry name" value="ALPHA-AMYLASE FAMILY MEMBER"/>
    <property type="match status" value="1"/>
</dbReference>
<dbReference type="Pfam" id="PF00128">
    <property type="entry name" value="Alpha-amylase"/>
    <property type="match status" value="1"/>
</dbReference>
<dbReference type="GO" id="GO:0016798">
    <property type="term" value="F:hydrolase activity, acting on glycosyl bonds"/>
    <property type="evidence" value="ECO:0007669"/>
    <property type="project" value="UniProtKB-KW"/>
</dbReference>
<dbReference type="PANTHER" id="PTHR10357:SF210">
    <property type="entry name" value="MALTODEXTRIN GLUCOSIDASE"/>
    <property type="match status" value="1"/>
</dbReference>
<evidence type="ECO:0000259" key="3">
    <source>
        <dbReference type="SMART" id="SM00642"/>
    </source>
</evidence>
<keyword evidence="1" id="KW-0378">Hydrolase</keyword>
<dbReference type="Gene3D" id="3.20.20.80">
    <property type="entry name" value="Glycosidases"/>
    <property type="match status" value="1"/>
</dbReference>
<organism evidence="4 5">
    <name type="scientific">Fibrobacter succinogenes</name>
    <name type="common">Bacteroides succinogenes</name>
    <dbReference type="NCBI Taxonomy" id="833"/>
    <lineage>
        <taxon>Bacteria</taxon>
        <taxon>Pseudomonadati</taxon>
        <taxon>Fibrobacterota</taxon>
        <taxon>Fibrobacteria</taxon>
        <taxon>Fibrobacterales</taxon>
        <taxon>Fibrobacteraceae</taxon>
        <taxon>Fibrobacter</taxon>
    </lineage>
</organism>
<evidence type="ECO:0000313" key="4">
    <source>
        <dbReference type="EMBL" id="SUQ24125.1"/>
    </source>
</evidence>
<dbReference type="CDD" id="cd11338">
    <property type="entry name" value="AmyAc_CMD"/>
    <property type="match status" value="1"/>
</dbReference>
<evidence type="ECO:0000313" key="5">
    <source>
        <dbReference type="Proteomes" id="UP000255423"/>
    </source>
</evidence>